<dbReference type="RefSeq" id="WP_378938646.1">
    <property type="nucleotide sequence ID" value="NZ_JBHLVO010000035.1"/>
</dbReference>
<feature type="transmembrane region" description="Helical" evidence="1">
    <location>
        <begin position="143"/>
        <end position="164"/>
    </location>
</feature>
<keyword evidence="1" id="KW-1133">Transmembrane helix</keyword>
<feature type="transmembrane region" description="Helical" evidence="1">
    <location>
        <begin position="102"/>
        <end position="128"/>
    </location>
</feature>
<dbReference type="Proteomes" id="UP001589854">
    <property type="component" value="Unassembled WGS sequence"/>
</dbReference>
<dbReference type="PANTHER" id="PTHR37305:SF1">
    <property type="entry name" value="MEMBRANE PROTEIN"/>
    <property type="match status" value="1"/>
</dbReference>
<name>A0ABV6GL47_9BACI</name>
<comment type="caution">
    <text evidence="2">The sequence shown here is derived from an EMBL/GenBank/DDBJ whole genome shotgun (WGS) entry which is preliminary data.</text>
</comment>
<organism evidence="2 3">
    <name type="scientific">Metabacillus herbersteinensis</name>
    <dbReference type="NCBI Taxonomy" id="283816"/>
    <lineage>
        <taxon>Bacteria</taxon>
        <taxon>Bacillati</taxon>
        <taxon>Bacillota</taxon>
        <taxon>Bacilli</taxon>
        <taxon>Bacillales</taxon>
        <taxon>Bacillaceae</taxon>
        <taxon>Metabacillus</taxon>
    </lineage>
</organism>
<gene>
    <name evidence="2" type="ORF">ACFFIX_24025</name>
</gene>
<dbReference type="PANTHER" id="PTHR37305">
    <property type="entry name" value="INTEGRAL MEMBRANE PROTEIN-RELATED"/>
    <property type="match status" value="1"/>
</dbReference>
<feature type="transmembrane region" description="Helical" evidence="1">
    <location>
        <begin position="225"/>
        <end position="248"/>
    </location>
</feature>
<feature type="transmembrane region" description="Helical" evidence="1">
    <location>
        <begin position="171"/>
        <end position="193"/>
    </location>
</feature>
<sequence length="254" mass="28713">MISFIKNEHMKIYYKRSNLVLFLTYLSVLFVIALATRKLLDSAGIGENFLGYVSFSTGFLMILPFFVIAIAGSIVSNEYNWGTIKFLLIRPAKRSKILLSKYITVLLFSVYFIVVFFLVSVLLGFLLFGFEGVNQDSRVLSEILMSYLICAIEVIMISTLAFSISTIFRNSALATGISILLLLTGKTFVQVLAHFDFQWGRYVLFANTNLGQYVDGRPLFEGSSLGFSIVMLLMYLMLFLGSAWMVFVRRDVSI</sequence>
<keyword evidence="1" id="KW-0812">Transmembrane</keyword>
<evidence type="ECO:0000313" key="3">
    <source>
        <dbReference type="Proteomes" id="UP001589854"/>
    </source>
</evidence>
<dbReference type="Pfam" id="PF12730">
    <property type="entry name" value="ABC2_membrane_4"/>
    <property type="match status" value="1"/>
</dbReference>
<evidence type="ECO:0000313" key="2">
    <source>
        <dbReference type="EMBL" id="MFC0274418.1"/>
    </source>
</evidence>
<feature type="transmembrane region" description="Helical" evidence="1">
    <location>
        <begin position="59"/>
        <end position="81"/>
    </location>
</feature>
<reference evidence="2 3" key="1">
    <citation type="submission" date="2024-09" db="EMBL/GenBank/DDBJ databases">
        <authorList>
            <person name="Sun Q."/>
            <person name="Mori K."/>
        </authorList>
    </citation>
    <scope>NUCLEOTIDE SEQUENCE [LARGE SCALE GENOMIC DNA]</scope>
    <source>
        <strain evidence="2 3">CCM 7228</strain>
    </source>
</reference>
<keyword evidence="1" id="KW-0472">Membrane</keyword>
<evidence type="ECO:0000256" key="1">
    <source>
        <dbReference type="SAM" id="Phobius"/>
    </source>
</evidence>
<dbReference type="EMBL" id="JBHLVO010000035">
    <property type="protein sequence ID" value="MFC0274418.1"/>
    <property type="molecule type" value="Genomic_DNA"/>
</dbReference>
<accession>A0ABV6GL47</accession>
<proteinExistence type="predicted"/>
<keyword evidence="3" id="KW-1185">Reference proteome</keyword>
<protein>
    <submittedName>
        <fullName evidence="2">ABC transporter permease</fullName>
    </submittedName>
</protein>